<evidence type="ECO:0000313" key="4">
    <source>
        <dbReference type="EMBL" id="OXA50547.1"/>
    </source>
</evidence>
<feature type="compositionally biased region" description="Polar residues" evidence="2">
    <location>
        <begin position="1121"/>
        <end position="1139"/>
    </location>
</feature>
<gene>
    <name evidence="4" type="ORF">Fcan01_14886</name>
</gene>
<feature type="region of interest" description="Disordered" evidence="2">
    <location>
        <begin position="173"/>
        <end position="227"/>
    </location>
</feature>
<comment type="caution">
    <text evidence="4">The sequence shown here is derived from an EMBL/GenBank/DDBJ whole genome shotgun (WGS) entry which is preliminary data.</text>
</comment>
<feature type="compositionally biased region" description="Basic and acidic residues" evidence="2">
    <location>
        <begin position="132"/>
        <end position="141"/>
    </location>
</feature>
<dbReference type="OrthoDB" id="6260541at2759"/>
<feature type="compositionally biased region" description="Basic residues" evidence="2">
    <location>
        <begin position="316"/>
        <end position="327"/>
    </location>
</feature>
<feature type="region of interest" description="Disordered" evidence="2">
    <location>
        <begin position="1113"/>
        <end position="1229"/>
    </location>
</feature>
<proteinExistence type="predicted"/>
<feature type="compositionally biased region" description="Low complexity" evidence="2">
    <location>
        <begin position="1023"/>
        <end position="1033"/>
    </location>
</feature>
<feature type="compositionally biased region" description="Polar residues" evidence="2">
    <location>
        <begin position="831"/>
        <end position="840"/>
    </location>
</feature>
<feature type="compositionally biased region" description="Basic and acidic residues" evidence="2">
    <location>
        <begin position="1313"/>
        <end position="1359"/>
    </location>
</feature>
<reference evidence="4 5" key="1">
    <citation type="submission" date="2015-12" db="EMBL/GenBank/DDBJ databases">
        <title>The genome of Folsomia candida.</title>
        <authorList>
            <person name="Faddeeva A."/>
            <person name="Derks M.F."/>
            <person name="Anvar Y."/>
            <person name="Smit S."/>
            <person name="Van Straalen N."/>
            <person name="Roelofs D."/>
        </authorList>
    </citation>
    <scope>NUCLEOTIDE SEQUENCE [LARGE SCALE GENOMIC DNA]</scope>
    <source>
        <strain evidence="4 5">VU population</strain>
        <tissue evidence="4">Whole body</tissue>
    </source>
</reference>
<dbReference type="GO" id="GO:0005911">
    <property type="term" value="C:cell-cell junction"/>
    <property type="evidence" value="ECO:0007669"/>
    <property type="project" value="InterPro"/>
</dbReference>
<dbReference type="InterPro" id="IPR001478">
    <property type="entry name" value="PDZ"/>
</dbReference>
<feature type="region of interest" description="Disordered" evidence="2">
    <location>
        <begin position="1489"/>
        <end position="1588"/>
    </location>
</feature>
<evidence type="ECO:0000313" key="5">
    <source>
        <dbReference type="Proteomes" id="UP000198287"/>
    </source>
</evidence>
<feature type="compositionally biased region" description="Low complexity" evidence="2">
    <location>
        <begin position="675"/>
        <end position="699"/>
    </location>
</feature>
<dbReference type="STRING" id="158441.A0A226E0Q6"/>
<dbReference type="SUPFAM" id="SSF50156">
    <property type="entry name" value="PDZ domain-like"/>
    <property type="match status" value="1"/>
</dbReference>
<evidence type="ECO:0000256" key="1">
    <source>
        <dbReference type="SAM" id="Coils"/>
    </source>
</evidence>
<feature type="compositionally biased region" description="Polar residues" evidence="2">
    <location>
        <begin position="920"/>
        <end position="940"/>
    </location>
</feature>
<dbReference type="Gene3D" id="2.30.42.10">
    <property type="match status" value="1"/>
</dbReference>
<protein>
    <submittedName>
        <fullName evidence="4">Afadin</fullName>
    </submittedName>
</protein>
<organism evidence="4 5">
    <name type="scientific">Folsomia candida</name>
    <name type="common">Springtail</name>
    <dbReference type="NCBI Taxonomy" id="158441"/>
    <lineage>
        <taxon>Eukaryota</taxon>
        <taxon>Metazoa</taxon>
        <taxon>Ecdysozoa</taxon>
        <taxon>Arthropoda</taxon>
        <taxon>Hexapoda</taxon>
        <taxon>Collembola</taxon>
        <taxon>Entomobryomorpha</taxon>
        <taxon>Isotomoidea</taxon>
        <taxon>Isotomidae</taxon>
        <taxon>Proisotominae</taxon>
        <taxon>Folsomia</taxon>
    </lineage>
</organism>
<feature type="compositionally biased region" description="Low complexity" evidence="2">
    <location>
        <begin position="212"/>
        <end position="227"/>
    </location>
</feature>
<feature type="region of interest" description="Disordered" evidence="2">
    <location>
        <begin position="1023"/>
        <end position="1071"/>
    </location>
</feature>
<evidence type="ECO:0000259" key="3">
    <source>
        <dbReference type="PROSITE" id="PS50106"/>
    </source>
</evidence>
<evidence type="ECO:0000256" key="2">
    <source>
        <dbReference type="SAM" id="MobiDB-lite"/>
    </source>
</evidence>
<feature type="compositionally biased region" description="Basic and acidic residues" evidence="2">
    <location>
        <begin position="1537"/>
        <end position="1548"/>
    </location>
</feature>
<feature type="region of interest" description="Disordered" evidence="2">
    <location>
        <begin position="889"/>
        <end position="987"/>
    </location>
</feature>
<feature type="compositionally biased region" description="Low complexity" evidence="2">
    <location>
        <begin position="1045"/>
        <end position="1054"/>
    </location>
</feature>
<keyword evidence="5" id="KW-1185">Reference proteome</keyword>
<dbReference type="Proteomes" id="UP000198287">
    <property type="component" value="Unassembled WGS sequence"/>
</dbReference>
<keyword evidence="1" id="KW-0175">Coiled coil</keyword>
<dbReference type="EMBL" id="LNIX01000009">
    <property type="protein sequence ID" value="OXA50547.1"/>
    <property type="molecule type" value="Genomic_DNA"/>
</dbReference>
<feature type="region of interest" description="Disordered" evidence="2">
    <location>
        <begin position="305"/>
        <end position="329"/>
    </location>
</feature>
<feature type="region of interest" description="Disordered" evidence="2">
    <location>
        <begin position="128"/>
        <end position="153"/>
    </location>
</feature>
<dbReference type="PANTHER" id="PTHR10398">
    <property type="entry name" value="AFADIN"/>
    <property type="match status" value="1"/>
</dbReference>
<dbReference type="PROSITE" id="PS50106">
    <property type="entry name" value="PDZ"/>
    <property type="match status" value="1"/>
</dbReference>
<feature type="compositionally biased region" description="Basic and acidic residues" evidence="2">
    <location>
        <begin position="1558"/>
        <end position="1574"/>
    </location>
</feature>
<dbReference type="InterPro" id="IPR036034">
    <property type="entry name" value="PDZ_sf"/>
</dbReference>
<feature type="compositionally biased region" description="Polar residues" evidence="2">
    <location>
        <begin position="143"/>
        <end position="153"/>
    </location>
</feature>
<dbReference type="PANTHER" id="PTHR10398:SF2">
    <property type="entry name" value="AFADIN"/>
    <property type="match status" value="1"/>
</dbReference>
<feature type="compositionally biased region" description="Acidic residues" evidence="2">
    <location>
        <begin position="543"/>
        <end position="560"/>
    </location>
</feature>
<accession>A0A226E0Q6</accession>
<feature type="region of interest" description="Disordered" evidence="2">
    <location>
        <begin position="831"/>
        <end position="876"/>
    </location>
</feature>
<dbReference type="SMART" id="SM00228">
    <property type="entry name" value="PDZ"/>
    <property type="match status" value="1"/>
</dbReference>
<name>A0A226E0Q6_FOLCA</name>
<feature type="region of interest" description="Disordered" evidence="2">
    <location>
        <begin position="263"/>
        <end position="288"/>
    </location>
</feature>
<feature type="compositionally biased region" description="Basic and acidic residues" evidence="2">
    <location>
        <begin position="1515"/>
        <end position="1525"/>
    </location>
</feature>
<feature type="region of interest" description="Disordered" evidence="2">
    <location>
        <begin position="1268"/>
        <end position="1472"/>
    </location>
</feature>
<feature type="compositionally biased region" description="Pro residues" evidence="2">
    <location>
        <begin position="1055"/>
        <end position="1064"/>
    </location>
</feature>
<feature type="compositionally biased region" description="Polar residues" evidence="2">
    <location>
        <begin position="1360"/>
        <end position="1373"/>
    </location>
</feature>
<feature type="compositionally biased region" description="Acidic residues" evidence="2">
    <location>
        <begin position="1276"/>
        <end position="1286"/>
    </location>
</feature>
<feature type="compositionally biased region" description="Basic and acidic residues" evidence="2">
    <location>
        <begin position="850"/>
        <end position="862"/>
    </location>
</feature>
<feature type="compositionally biased region" description="Pro residues" evidence="2">
    <location>
        <begin position="1411"/>
        <end position="1428"/>
    </location>
</feature>
<feature type="region of interest" description="Disordered" evidence="2">
    <location>
        <begin position="543"/>
        <end position="566"/>
    </location>
</feature>
<feature type="compositionally biased region" description="Basic and acidic residues" evidence="2">
    <location>
        <begin position="1213"/>
        <end position="1229"/>
    </location>
</feature>
<feature type="region of interest" description="Disordered" evidence="2">
    <location>
        <begin position="667"/>
        <end position="715"/>
    </location>
</feature>
<sequence>MNDRSPGRSLSVKNKKMVVVPSLKKIPTSDHLHQNGGFKEEMVITPTHHVHFPLTARTSRISGVTGMLRKSNSKKAERVKISDSSRVKEKCNGGSDVVLERRGKEEKASKLKEKDRDKLREKVAIESTTTRVDNHSHHRDVNPSVTHKISSVRKSTNALARTFGFGRNTDEFIESKHHPPAKSTIPLGNGDITKNHSNSNGHSHHHHAPLITTNSNTSNSTHVSSYMTTSTTSSPLAAVTANNSTNCIVVKDRTIIPIPKKKCRPQSYAEPRKLRGDRPLSFAEPSPSSRHRIMVQHLHHHGGLLDRNNATCTNHQHQHQHHQHNHNIHQQPSNVSQSFVLHQNHLQHQHEQMSKNNNDNFKHHHNASSTSISFHSNFTDFSNIIQSQNFRIAELEARLSKLRLQQMNKRKSVDFAMSCVDCSKPDPIYFTVGQEQQRRVISDEAAGQEKLGIYIKSVVSNGSADMDGRLATGDQLLSVDGQSLVGISQEEAAKYLVRTGPIVTLEVAKQAAVYQGIASMLNQPSPEISRGKGVGKIVDINVLDDGDDEASSDDSDDDDDRTGRNINNVTLDKSELVDTLIHPNKNLLMPPPLPTKYFEVQRQHVVNNSNLNIRKQDALRCIDNQLLTLPPNPITASATSNITNCKGSRVPPVFHKPLMDSAAAADIETGGGDHSITSSNTEPSPSSSSSCTTKPNNNTKLSTYNQNFDKDKTTSDVEDINEIEEDLVDSSYWSSIYSESVGYAVGGGGGVGGVPGGVMSETEMSGFLSVNSGPYTTIRPSQSDSSLARWKSFEALSRKGLSESCLGVPKVVGSSRLMKFLDSNKYYYGGDTTNNSSSDGSPCGFNASRRMSERDLPSKVEFTDPSGHLPPGHPLNQQRIQASKSVPALNSDVPNTVQPMVRSPGHGGSAPYGAHHNDQQRSYAQHYPSASMTMHPSSSKGGMMPGINSHDSHHPRSRSIQSLLDPRPDMVHKQPSTPALHQQSEEPERFYQNVGFYPPPAPTHPANVPVRTYIPYSNSTGNISSSASSGFRSPIGQHQPMPGQYYPGSNGPSNYPGPRPPPPNLNTSVPGNLNWARAQQQQQHHPQQGVNRDLLRQEAKMLEMQDELRRREERNAIMLNKQVQQQNYLSRYGPSQPQQRPMHPGHGQRPLSSSGPPPAPKPFRPGDLGGDMSPGGVIHHQTQFSASAGEIPRGSYLNNGHIPKSPLNPANPWEREAKEVEAGRKKEAAKYWRDQQIAELESLLNRSPSQDEQLRALKLEREFQRRAAEEIRKDDEGENEEEEEETNERKAMIRRLQEDLDKTRITSTNGGGRLDHAEEERSRKIEEMKKKKMELEAAQAAEERLIREASKRREEELKRQMQQHSFPYQSPYRTSYPPKQLGSPVSNPYPMENHQQQPQHYHLSPTTAAAPPLPKSPPPTLYRPPPLSNSPDKISPPQTSPRPRSDKKTVSFNETVATNEPPPTPPEQDEMVGKVREDPNKFFTEATAMLASPRSPDAVTPTTGSTPGVIGAQEVYKDPRMRRLAEQQQKQPASTPKPEKLSFKEKMKMFAMETGEVETPKDKVKVSKAQREIETVPPGTPTTAGGNN</sequence>
<feature type="compositionally biased region" description="Basic and acidic residues" evidence="2">
    <location>
        <begin position="1287"/>
        <end position="1304"/>
    </location>
</feature>
<dbReference type="InterPro" id="IPR028842">
    <property type="entry name" value="Afadin"/>
</dbReference>
<feature type="domain" description="PDZ" evidence="3">
    <location>
        <begin position="452"/>
        <end position="511"/>
    </location>
</feature>
<feature type="coiled-coil region" evidence="1">
    <location>
        <begin position="385"/>
        <end position="412"/>
    </location>
</feature>
<dbReference type="Pfam" id="PF00595">
    <property type="entry name" value="PDZ"/>
    <property type="match status" value="1"/>
</dbReference>